<name>A0A4C1SGT9_EUMVA</name>
<organism evidence="2 3">
    <name type="scientific">Eumeta variegata</name>
    <name type="common">Bagworm moth</name>
    <name type="synonym">Eumeta japonica</name>
    <dbReference type="NCBI Taxonomy" id="151549"/>
    <lineage>
        <taxon>Eukaryota</taxon>
        <taxon>Metazoa</taxon>
        <taxon>Ecdysozoa</taxon>
        <taxon>Arthropoda</taxon>
        <taxon>Hexapoda</taxon>
        <taxon>Insecta</taxon>
        <taxon>Pterygota</taxon>
        <taxon>Neoptera</taxon>
        <taxon>Endopterygota</taxon>
        <taxon>Lepidoptera</taxon>
        <taxon>Glossata</taxon>
        <taxon>Ditrysia</taxon>
        <taxon>Tineoidea</taxon>
        <taxon>Psychidae</taxon>
        <taxon>Oiketicinae</taxon>
        <taxon>Eumeta</taxon>
    </lineage>
</organism>
<accession>A0A4C1SGT9</accession>
<dbReference type="Proteomes" id="UP000299102">
    <property type="component" value="Unassembled WGS sequence"/>
</dbReference>
<protein>
    <submittedName>
        <fullName evidence="2">Uncharacterized protein</fullName>
    </submittedName>
</protein>
<feature type="chain" id="PRO_5020034911" evidence="1">
    <location>
        <begin position="25"/>
        <end position="106"/>
    </location>
</feature>
<proteinExistence type="predicted"/>
<reference evidence="2 3" key="1">
    <citation type="journal article" date="2019" name="Commun. Biol.">
        <title>The bagworm genome reveals a unique fibroin gene that provides high tensile strength.</title>
        <authorList>
            <person name="Kono N."/>
            <person name="Nakamura H."/>
            <person name="Ohtoshi R."/>
            <person name="Tomita M."/>
            <person name="Numata K."/>
            <person name="Arakawa K."/>
        </authorList>
    </citation>
    <scope>NUCLEOTIDE SEQUENCE [LARGE SCALE GENOMIC DNA]</scope>
</reference>
<feature type="signal peptide" evidence="1">
    <location>
        <begin position="1"/>
        <end position="24"/>
    </location>
</feature>
<gene>
    <name evidence="2" type="ORF">EVAR_917_1</name>
</gene>
<comment type="caution">
    <text evidence="2">The sequence shown here is derived from an EMBL/GenBank/DDBJ whole genome shotgun (WGS) entry which is preliminary data.</text>
</comment>
<keyword evidence="1" id="KW-0732">Signal</keyword>
<dbReference type="EMBL" id="BGZK01000005">
    <property type="protein sequence ID" value="GBP00330.1"/>
    <property type="molecule type" value="Genomic_DNA"/>
</dbReference>
<evidence type="ECO:0000313" key="3">
    <source>
        <dbReference type="Proteomes" id="UP000299102"/>
    </source>
</evidence>
<evidence type="ECO:0000256" key="1">
    <source>
        <dbReference type="SAM" id="SignalP"/>
    </source>
</evidence>
<sequence length="106" mass="11695">MRPISLSVVITITVLISMSIPVQWQCYRDTGRDGDVGRPCIRSVAKCINTLIDSSVYVLRALYTSTFGSAGSERLSVDGCPTTASARPSLTSNYVYWELFDSRITH</sequence>
<dbReference type="AlphaFoldDB" id="A0A4C1SGT9"/>
<keyword evidence="3" id="KW-1185">Reference proteome</keyword>
<evidence type="ECO:0000313" key="2">
    <source>
        <dbReference type="EMBL" id="GBP00330.1"/>
    </source>
</evidence>